<dbReference type="Pfam" id="PF00067">
    <property type="entry name" value="p450"/>
    <property type="match status" value="1"/>
</dbReference>
<evidence type="ECO:0000256" key="1">
    <source>
        <dbReference type="ARBA" id="ARBA00001971"/>
    </source>
</evidence>
<evidence type="ECO:0000256" key="6">
    <source>
        <dbReference type="PIRSR" id="PIRSR602403-1"/>
    </source>
</evidence>
<dbReference type="GO" id="GO:0005506">
    <property type="term" value="F:iron ion binding"/>
    <property type="evidence" value="ECO:0007669"/>
    <property type="project" value="InterPro"/>
</dbReference>
<dbReference type="AlphaFoldDB" id="A0AAD7A1N4"/>
<name>A0AAD7A1N4_9AGAR</name>
<keyword evidence="6 7" id="KW-0349">Heme</keyword>
<organism evidence="8 9">
    <name type="scientific">Mycena albidolilacea</name>
    <dbReference type="NCBI Taxonomy" id="1033008"/>
    <lineage>
        <taxon>Eukaryota</taxon>
        <taxon>Fungi</taxon>
        <taxon>Dikarya</taxon>
        <taxon>Basidiomycota</taxon>
        <taxon>Agaricomycotina</taxon>
        <taxon>Agaricomycetes</taxon>
        <taxon>Agaricomycetidae</taxon>
        <taxon>Agaricales</taxon>
        <taxon>Marasmiineae</taxon>
        <taxon>Mycenaceae</taxon>
        <taxon>Mycena</taxon>
    </lineage>
</organism>
<dbReference type="SUPFAM" id="SSF48264">
    <property type="entry name" value="Cytochrome P450"/>
    <property type="match status" value="1"/>
</dbReference>
<protein>
    <submittedName>
        <fullName evidence="8">Cytochrome P450</fullName>
    </submittedName>
</protein>
<dbReference type="PROSITE" id="PS00086">
    <property type="entry name" value="CYTOCHROME_P450"/>
    <property type="match status" value="1"/>
</dbReference>
<comment type="similarity">
    <text evidence="2 7">Belongs to the cytochrome P450 family.</text>
</comment>
<evidence type="ECO:0000256" key="7">
    <source>
        <dbReference type="RuleBase" id="RU000461"/>
    </source>
</evidence>
<dbReference type="InterPro" id="IPR002403">
    <property type="entry name" value="Cyt_P450_E_grp-IV"/>
</dbReference>
<reference evidence="8" key="1">
    <citation type="submission" date="2023-03" db="EMBL/GenBank/DDBJ databases">
        <title>Massive genome expansion in bonnet fungi (Mycena s.s.) driven by repeated elements and novel gene families across ecological guilds.</title>
        <authorList>
            <consortium name="Lawrence Berkeley National Laboratory"/>
            <person name="Harder C.B."/>
            <person name="Miyauchi S."/>
            <person name="Viragh M."/>
            <person name="Kuo A."/>
            <person name="Thoen E."/>
            <person name="Andreopoulos B."/>
            <person name="Lu D."/>
            <person name="Skrede I."/>
            <person name="Drula E."/>
            <person name="Henrissat B."/>
            <person name="Morin E."/>
            <person name="Kohler A."/>
            <person name="Barry K."/>
            <person name="LaButti K."/>
            <person name="Morin E."/>
            <person name="Salamov A."/>
            <person name="Lipzen A."/>
            <person name="Mereny Z."/>
            <person name="Hegedus B."/>
            <person name="Baldrian P."/>
            <person name="Stursova M."/>
            <person name="Weitz H."/>
            <person name="Taylor A."/>
            <person name="Grigoriev I.V."/>
            <person name="Nagy L.G."/>
            <person name="Martin F."/>
            <person name="Kauserud H."/>
        </authorList>
    </citation>
    <scope>NUCLEOTIDE SEQUENCE</scope>
    <source>
        <strain evidence="8">CBHHK002</strain>
    </source>
</reference>
<accession>A0AAD7A1N4</accession>
<evidence type="ECO:0000313" key="9">
    <source>
        <dbReference type="Proteomes" id="UP001218218"/>
    </source>
</evidence>
<keyword evidence="9" id="KW-1185">Reference proteome</keyword>
<sequence>MDGVDIKTVLLCGLAAAISIVWLRSREKSSIPAIIGSKGPISSYSGAIHFLRNATEVVQQGYYKHPDGVFRVPTLFHWEYVVNGPQRIAEVAAAPEEILSFKEGVSDTLQTDYTMGPEITKNHYHGLAVRGSLTRNLARCFPEVRNEIVHAFDHVLALESKEWKLLHVLPNIMQIVARTSNRLFVGLPLCREQEYLDLNIDYTATIFIRGQIIGLLPGFLKPILGPFISTRKSSVRHALKFLGPIITDRLEKEKEYGRDWPERPNDLISWLLDLAVGEERTVPDLTLRILAINMAAIHTTSQTLTAALYNLTTYPEHLIPMCEEVERVVAAEGWSKASLANMHKIDSFLRETQRLNIISPVAMGRKVATKEGFTFSDGTTIPYGAMVYVPGIPTHCDNANYENAEVFDGFRFSRLREERLGHNADGPDGFFSRHMVTTGLDHVVFGHGRHACPGRFFAATELKAMLAHILINYDVKAETEGFRPPDDHFGVLRMPNLRGKIWIRKRAV</sequence>
<dbReference type="InterPro" id="IPR001128">
    <property type="entry name" value="Cyt_P450"/>
</dbReference>
<dbReference type="GO" id="GO:0020037">
    <property type="term" value="F:heme binding"/>
    <property type="evidence" value="ECO:0007669"/>
    <property type="project" value="InterPro"/>
</dbReference>
<evidence type="ECO:0000313" key="8">
    <source>
        <dbReference type="EMBL" id="KAJ7347252.1"/>
    </source>
</evidence>
<comment type="caution">
    <text evidence="8">The sequence shown here is derived from an EMBL/GenBank/DDBJ whole genome shotgun (WGS) entry which is preliminary data.</text>
</comment>
<dbReference type="PRINTS" id="PR00465">
    <property type="entry name" value="EP450IV"/>
</dbReference>
<evidence type="ECO:0000256" key="2">
    <source>
        <dbReference type="ARBA" id="ARBA00010617"/>
    </source>
</evidence>
<keyword evidence="3 6" id="KW-0479">Metal-binding</keyword>
<proteinExistence type="inferred from homology"/>
<dbReference type="InterPro" id="IPR017972">
    <property type="entry name" value="Cyt_P450_CS"/>
</dbReference>
<keyword evidence="5 6" id="KW-0408">Iron</keyword>
<dbReference type="CDD" id="cd11041">
    <property type="entry name" value="CYP503A1-like"/>
    <property type="match status" value="1"/>
</dbReference>
<evidence type="ECO:0000256" key="4">
    <source>
        <dbReference type="ARBA" id="ARBA00023002"/>
    </source>
</evidence>
<keyword evidence="7" id="KW-0503">Monooxygenase</keyword>
<dbReference type="Gene3D" id="1.10.630.10">
    <property type="entry name" value="Cytochrome P450"/>
    <property type="match status" value="1"/>
</dbReference>
<dbReference type="InterPro" id="IPR036396">
    <property type="entry name" value="Cyt_P450_sf"/>
</dbReference>
<feature type="binding site" description="axial binding residue" evidence="6">
    <location>
        <position position="452"/>
    </location>
    <ligand>
        <name>heme</name>
        <dbReference type="ChEBI" id="CHEBI:30413"/>
    </ligand>
    <ligandPart>
        <name>Fe</name>
        <dbReference type="ChEBI" id="CHEBI:18248"/>
    </ligandPart>
</feature>
<gene>
    <name evidence="8" type="ORF">DFH08DRAFT_158945</name>
</gene>
<comment type="cofactor">
    <cofactor evidence="1 6">
        <name>heme</name>
        <dbReference type="ChEBI" id="CHEBI:30413"/>
    </cofactor>
</comment>
<dbReference type="GO" id="GO:0004497">
    <property type="term" value="F:monooxygenase activity"/>
    <property type="evidence" value="ECO:0007669"/>
    <property type="project" value="UniProtKB-KW"/>
</dbReference>
<keyword evidence="4 7" id="KW-0560">Oxidoreductase</keyword>
<evidence type="ECO:0000256" key="3">
    <source>
        <dbReference type="ARBA" id="ARBA00022723"/>
    </source>
</evidence>
<dbReference type="PANTHER" id="PTHR46206">
    <property type="entry name" value="CYTOCHROME P450"/>
    <property type="match status" value="1"/>
</dbReference>
<dbReference type="EMBL" id="JARIHO010000019">
    <property type="protein sequence ID" value="KAJ7347252.1"/>
    <property type="molecule type" value="Genomic_DNA"/>
</dbReference>
<dbReference type="GO" id="GO:0016705">
    <property type="term" value="F:oxidoreductase activity, acting on paired donors, with incorporation or reduction of molecular oxygen"/>
    <property type="evidence" value="ECO:0007669"/>
    <property type="project" value="InterPro"/>
</dbReference>
<dbReference type="Proteomes" id="UP001218218">
    <property type="component" value="Unassembled WGS sequence"/>
</dbReference>
<evidence type="ECO:0000256" key="5">
    <source>
        <dbReference type="ARBA" id="ARBA00023004"/>
    </source>
</evidence>